<sequence length="124" mass="13931">MSSHHGYKYTTVVHQDPSRSTTYYSSSTSSSSHSSSHAPYSQSTAYNTMSHSTSSGAYGQEQFRSPYAKGYSVDVSRNGQNVVINHHRPNPSIDEPRVSDSRDAYATYPKESRSKESRRKDSRR</sequence>
<evidence type="ECO:0000313" key="3">
    <source>
        <dbReference type="Proteomes" id="UP001303160"/>
    </source>
</evidence>
<comment type="caution">
    <text evidence="2">The sequence shown here is derived from an EMBL/GenBank/DDBJ whole genome shotgun (WGS) entry which is preliminary data.</text>
</comment>
<reference evidence="2" key="1">
    <citation type="journal article" date="2023" name="Mol. Phylogenet. Evol.">
        <title>Genome-scale phylogeny and comparative genomics of the fungal order Sordariales.</title>
        <authorList>
            <person name="Hensen N."/>
            <person name="Bonometti L."/>
            <person name="Westerberg I."/>
            <person name="Brannstrom I.O."/>
            <person name="Guillou S."/>
            <person name="Cros-Aarteil S."/>
            <person name="Calhoun S."/>
            <person name="Haridas S."/>
            <person name="Kuo A."/>
            <person name="Mondo S."/>
            <person name="Pangilinan J."/>
            <person name="Riley R."/>
            <person name="LaButti K."/>
            <person name="Andreopoulos B."/>
            <person name="Lipzen A."/>
            <person name="Chen C."/>
            <person name="Yan M."/>
            <person name="Daum C."/>
            <person name="Ng V."/>
            <person name="Clum A."/>
            <person name="Steindorff A."/>
            <person name="Ohm R.A."/>
            <person name="Martin F."/>
            <person name="Silar P."/>
            <person name="Natvig D.O."/>
            <person name="Lalanne C."/>
            <person name="Gautier V."/>
            <person name="Ament-Velasquez S.L."/>
            <person name="Kruys A."/>
            <person name="Hutchinson M.I."/>
            <person name="Powell A.J."/>
            <person name="Barry K."/>
            <person name="Miller A.N."/>
            <person name="Grigoriev I.V."/>
            <person name="Debuchy R."/>
            <person name="Gladieux P."/>
            <person name="Hiltunen Thoren M."/>
            <person name="Johannesson H."/>
        </authorList>
    </citation>
    <scope>NUCLEOTIDE SEQUENCE</scope>
    <source>
        <strain evidence="2">CBS 315.58</strain>
    </source>
</reference>
<gene>
    <name evidence="2" type="ORF">QBC40DRAFT_22589</name>
</gene>
<keyword evidence="3" id="KW-1185">Reference proteome</keyword>
<accession>A0AAN6X7T8</accession>
<organism evidence="2 3">
    <name type="scientific">Triangularia verruculosa</name>
    <dbReference type="NCBI Taxonomy" id="2587418"/>
    <lineage>
        <taxon>Eukaryota</taxon>
        <taxon>Fungi</taxon>
        <taxon>Dikarya</taxon>
        <taxon>Ascomycota</taxon>
        <taxon>Pezizomycotina</taxon>
        <taxon>Sordariomycetes</taxon>
        <taxon>Sordariomycetidae</taxon>
        <taxon>Sordariales</taxon>
        <taxon>Podosporaceae</taxon>
        <taxon>Triangularia</taxon>
    </lineage>
</organism>
<feature type="region of interest" description="Disordered" evidence="1">
    <location>
        <begin position="79"/>
        <end position="124"/>
    </location>
</feature>
<protein>
    <submittedName>
        <fullName evidence="2">Uncharacterized protein</fullName>
    </submittedName>
</protein>
<feature type="compositionally biased region" description="Low complexity" evidence="1">
    <location>
        <begin position="18"/>
        <end position="44"/>
    </location>
</feature>
<proteinExistence type="predicted"/>
<feature type="compositionally biased region" description="Basic and acidic residues" evidence="1">
    <location>
        <begin position="110"/>
        <end position="124"/>
    </location>
</feature>
<dbReference type="AlphaFoldDB" id="A0AAN6X7T8"/>
<evidence type="ECO:0000313" key="2">
    <source>
        <dbReference type="EMBL" id="KAK4195251.1"/>
    </source>
</evidence>
<dbReference type="EMBL" id="MU864019">
    <property type="protein sequence ID" value="KAK4195251.1"/>
    <property type="molecule type" value="Genomic_DNA"/>
</dbReference>
<feature type="compositionally biased region" description="Polar residues" evidence="1">
    <location>
        <begin position="45"/>
        <end position="57"/>
    </location>
</feature>
<feature type="region of interest" description="Disordered" evidence="1">
    <location>
        <begin position="1"/>
        <end position="61"/>
    </location>
</feature>
<feature type="compositionally biased region" description="Basic and acidic residues" evidence="1">
    <location>
        <begin position="94"/>
        <end position="103"/>
    </location>
</feature>
<reference evidence="2" key="2">
    <citation type="submission" date="2023-05" db="EMBL/GenBank/DDBJ databases">
        <authorList>
            <consortium name="Lawrence Berkeley National Laboratory"/>
            <person name="Steindorff A."/>
            <person name="Hensen N."/>
            <person name="Bonometti L."/>
            <person name="Westerberg I."/>
            <person name="Brannstrom I.O."/>
            <person name="Guillou S."/>
            <person name="Cros-Aarteil S."/>
            <person name="Calhoun S."/>
            <person name="Haridas S."/>
            <person name="Kuo A."/>
            <person name="Mondo S."/>
            <person name="Pangilinan J."/>
            <person name="Riley R."/>
            <person name="Labutti K."/>
            <person name="Andreopoulos B."/>
            <person name="Lipzen A."/>
            <person name="Chen C."/>
            <person name="Yanf M."/>
            <person name="Daum C."/>
            <person name="Ng V."/>
            <person name="Clum A."/>
            <person name="Ohm R."/>
            <person name="Martin F."/>
            <person name="Silar P."/>
            <person name="Natvig D."/>
            <person name="Lalanne C."/>
            <person name="Gautier V."/>
            <person name="Ament-Velasquez S.L."/>
            <person name="Kruys A."/>
            <person name="Hutchinson M.I."/>
            <person name="Powell A.J."/>
            <person name="Barry K."/>
            <person name="Miller A.N."/>
            <person name="Grigoriev I.V."/>
            <person name="Debuchy R."/>
            <person name="Gladieux P."/>
            <person name="Thoren M.H."/>
            <person name="Johannesson H."/>
        </authorList>
    </citation>
    <scope>NUCLEOTIDE SEQUENCE</scope>
    <source>
        <strain evidence="2">CBS 315.58</strain>
    </source>
</reference>
<evidence type="ECO:0000256" key="1">
    <source>
        <dbReference type="SAM" id="MobiDB-lite"/>
    </source>
</evidence>
<dbReference type="Proteomes" id="UP001303160">
    <property type="component" value="Unassembled WGS sequence"/>
</dbReference>
<name>A0AAN6X7T8_9PEZI</name>